<accession>A0A1V0SI03</accession>
<evidence type="ECO:0000313" key="1">
    <source>
        <dbReference type="EMBL" id="ARF11355.1"/>
    </source>
</evidence>
<gene>
    <name evidence="1" type="ORF">Klosneuvirus_1_212</name>
</gene>
<dbReference type="EMBL" id="KY684108">
    <property type="protein sequence ID" value="ARF11355.1"/>
    <property type="molecule type" value="Genomic_DNA"/>
</dbReference>
<sequence>MEIGYGSVSAYDSLRYKLYFDDNMAYFIDTRNNKYLIKLDNKYIQRINKNKKIWIILSQLSPKQISDNNISEFKNPRILVL</sequence>
<proteinExistence type="predicted"/>
<protein>
    <submittedName>
        <fullName evidence="1">Uncharacterized protein</fullName>
    </submittedName>
</protein>
<name>A0A1V0SI03_9VIRU</name>
<reference evidence="1" key="1">
    <citation type="journal article" date="2017" name="Science">
        <title>Giant viruses with an expanded complement of translation system components.</title>
        <authorList>
            <person name="Schulz F."/>
            <person name="Yutin N."/>
            <person name="Ivanova N.N."/>
            <person name="Ortega D.R."/>
            <person name="Lee T.K."/>
            <person name="Vierheilig J."/>
            <person name="Daims H."/>
            <person name="Horn M."/>
            <person name="Wagner M."/>
            <person name="Jensen G.J."/>
            <person name="Kyrpides N.C."/>
            <person name="Koonin E.V."/>
            <person name="Woyke T."/>
        </authorList>
    </citation>
    <scope>NUCLEOTIDE SEQUENCE</scope>
    <source>
        <strain evidence="1">KNV1</strain>
    </source>
</reference>
<organism evidence="1">
    <name type="scientific">Klosneuvirus KNV1</name>
    <dbReference type="NCBI Taxonomy" id="1977640"/>
    <lineage>
        <taxon>Viruses</taxon>
        <taxon>Varidnaviria</taxon>
        <taxon>Bamfordvirae</taxon>
        <taxon>Nucleocytoviricota</taxon>
        <taxon>Megaviricetes</taxon>
        <taxon>Imitervirales</taxon>
        <taxon>Mimiviridae</taxon>
        <taxon>Klosneuvirinae</taxon>
        <taxon>Klosneuvirus</taxon>
    </lineage>
</organism>